<dbReference type="SMART" id="SM00100">
    <property type="entry name" value="cNMP"/>
    <property type="match status" value="1"/>
</dbReference>
<keyword evidence="1" id="KW-0805">Transcription regulation</keyword>
<proteinExistence type="predicted"/>
<evidence type="ECO:0000313" key="7">
    <source>
        <dbReference type="Proteomes" id="UP000031271"/>
    </source>
</evidence>
<keyword evidence="3" id="KW-0804">Transcription</keyword>
<evidence type="ECO:0000256" key="2">
    <source>
        <dbReference type="ARBA" id="ARBA00023125"/>
    </source>
</evidence>
<accession>A0A8D4C6F5</accession>
<dbReference type="InterPro" id="IPR012318">
    <property type="entry name" value="HTH_CRP"/>
</dbReference>
<dbReference type="CDD" id="cd00092">
    <property type="entry name" value="HTH_CRP"/>
    <property type="match status" value="1"/>
</dbReference>
<dbReference type="InterPro" id="IPR014710">
    <property type="entry name" value="RmlC-like_jellyroll"/>
</dbReference>
<dbReference type="GeneID" id="77260175"/>
<dbReference type="GO" id="GO:0003677">
    <property type="term" value="F:DNA binding"/>
    <property type="evidence" value="ECO:0007669"/>
    <property type="project" value="UniProtKB-KW"/>
</dbReference>
<dbReference type="KEGG" id="pbm:CL52_09625"/>
<evidence type="ECO:0000256" key="3">
    <source>
        <dbReference type="ARBA" id="ARBA00023163"/>
    </source>
</evidence>
<reference evidence="5 7" key="3">
    <citation type="journal article" name="Genome Announc.">
        <title>Complete Genome Sequence of Pseudomonas balearica DSM 6083T.</title>
        <authorList>
            <person name="Bennasar-Figueras A."/>
            <person name="Salva-Serra F."/>
            <person name="Jaen-Luchoro D."/>
            <person name="Segui C."/>
            <person name="Aliaga F."/>
            <person name="Busquets A."/>
            <person name="Gomila M."/>
            <person name="Moore E.R."/>
            <person name="Lalucat J."/>
        </authorList>
    </citation>
    <scope>NUCLEOTIDE SEQUENCE [LARGE SCALE GENOMIC DNA]</scope>
    <source>
        <strain evidence="7">DSM 6083</strain>
        <strain evidence="5">DSM6083</strain>
    </source>
</reference>
<dbReference type="Gene3D" id="2.60.120.10">
    <property type="entry name" value="Jelly Rolls"/>
    <property type="match status" value="1"/>
</dbReference>
<dbReference type="GO" id="GO:0003700">
    <property type="term" value="F:DNA-binding transcription factor activity"/>
    <property type="evidence" value="ECO:0007669"/>
    <property type="project" value="TreeGrafter"/>
</dbReference>
<dbReference type="Proteomes" id="UP000182276">
    <property type="component" value="Unassembled WGS sequence"/>
</dbReference>
<dbReference type="RefSeq" id="WP_052264536.1">
    <property type="nucleotide sequence ID" value="NZ_CP007511.1"/>
</dbReference>
<dbReference type="InterPro" id="IPR036390">
    <property type="entry name" value="WH_DNA-bd_sf"/>
</dbReference>
<protein>
    <submittedName>
        <fullName evidence="5 6">Transcriptional regulator</fullName>
    </submittedName>
</protein>
<dbReference type="InterPro" id="IPR018490">
    <property type="entry name" value="cNMP-bd_dom_sf"/>
</dbReference>
<evidence type="ECO:0000313" key="5">
    <source>
        <dbReference type="EMBL" id="AJE15293.1"/>
    </source>
</evidence>
<dbReference type="InterPro" id="IPR050397">
    <property type="entry name" value="Env_Response_Regulators"/>
</dbReference>
<keyword evidence="8" id="KW-1185">Reference proteome</keyword>
<dbReference type="InterPro" id="IPR036388">
    <property type="entry name" value="WH-like_DNA-bd_sf"/>
</dbReference>
<dbReference type="CDD" id="cd00038">
    <property type="entry name" value="CAP_ED"/>
    <property type="match status" value="1"/>
</dbReference>
<gene>
    <name evidence="5" type="ORF">CL52_09625</name>
    <name evidence="6" type="ORF">SAMN05660875_103355</name>
</gene>
<evidence type="ECO:0000313" key="8">
    <source>
        <dbReference type="Proteomes" id="UP000182276"/>
    </source>
</evidence>
<dbReference type="SMART" id="SM00419">
    <property type="entry name" value="HTH_CRP"/>
    <property type="match status" value="1"/>
</dbReference>
<keyword evidence="2" id="KW-0238">DNA-binding</keyword>
<dbReference type="Pfam" id="PF13545">
    <property type="entry name" value="HTH_Crp_2"/>
    <property type="match status" value="1"/>
</dbReference>
<dbReference type="PROSITE" id="PS51063">
    <property type="entry name" value="HTH_CRP_2"/>
    <property type="match status" value="1"/>
</dbReference>
<dbReference type="Proteomes" id="UP000031271">
    <property type="component" value="Chromosome"/>
</dbReference>
<dbReference type="SUPFAM" id="SSF46785">
    <property type="entry name" value="Winged helix' DNA-binding domain"/>
    <property type="match status" value="1"/>
</dbReference>
<feature type="domain" description="HTH crp-type" evidence="4">
    <location>
        <begin position="161"/>
        <end position="234"/>
    </location>
</feature>
<dbReference type="Gene3D" id="1.10.10.10">
    <property type="entry name" value="Winged helix-like DNA-binding domain superfamily/Winged helix DNA-binding domain"/>
    <property type="match status" value="1"/>
</dbReference>
<dbReference type="EMBL" id="CP007511">
    <property type="protein sequence ID" value="AJE15293.1"/>
    <property type="molecule type" value="Genomic_DNA"/>
</dbReference>
<dbReference type="Pfam" id="PF00027">
    <property type="entry name" value="cNMP_binding"/>
    <property type="match status" value="1"/>
</dbReference>
<evidence type="ECO:0000313" key="6">
    <source>
        <dbReference type="EMBL" id="SDM26778.1"/>
    </source>
</evidence>
<dbReference type="SUPFAM" id="SSF51206">
    <property type="entry name" value="cAMP-binding domain-like"/>
    <property type="match status" value="1"/>
</dbReference>
<reference evidence="7" key="1">
    <citation type="submission" date="2014-03" db="EMBL/GenBank/DDBJ databases">
        <title>Complete genome of Pseudomonas balearica DSM 6083T, a sewage water isolate from an enrichment with 2-methylnaphthalene.</title>
        <authorList>
            <person name="Salva-Serra F."/>
            <person name="Jaen-Luchoro D."/>
            <person name="Busquets A."/>
            <person name="Pena A."/>
            <person name="Gomila M."/>
            <person name="Bosch R."/>
            <person name="Nogales B."/>
            <person name="Garcia-Valdes E."/>
            <person name="Lalucat J."/>
            <person name="Bennasar A."/>
        </authorList>
    </citation>
    <scope>NUCLEOTIDE SEQUENCE [LARGE SCALE GENOMIC DNA]</scope>
    <source>
        <strain evidence="7">DSM 6083</strain>
    </source>
</reference>
<organism evidence="5 7">
    <name type="scientific">Stutzerimonas balearica DSM 6083</name>
    <dbReference type="NCBI Taxonomy" id="1123016"/>
    <lineage>
        <taxon>Bacteria</taxon>
        <taxon>Pseudomonadati</taxon>
        <taxon>Pseudomonadota</taxon>
        <taxon>Gammaproteobacteria</taxon>
        <taxon>Pseudomonadales</taxon>
        <taxon>Pseudomonadaceae</taxon>
        <taxon>Stutzerimonas</taxon>
    </lineage>
</organism>
<dbReference type="PANTHER" id="PTHR24567">
    <property type="entry name" value="CRP FAMILY TRANSCRIPTIONAL REGULATORY PROTEIN"/>
    <property type="match status" value="1"/>
</dbReference>
<dbReference type="EMBL" id="FNHO01000003">
    <property type="protein sequence ID" value="SDM26778.1"/>
    <property type="molecule type" value="Genomic_DNA"/>
</dbReference>
<dbReference type="FunFam" id="1.10.10.10:FF:000028">
    <property type="entry name" value="Fumarate/nitrate reduction transcriptional regulator Fnr"/>
    <property type="match status" value="1"/>
</dbReference>
<dbReference type="PRINTS" id="PR00034">
    <property type="entry name" value="HTHCRP"/>
</dbReference>
<evidence type="ECO:0000256" key="1">
    <source>
        <dbReference type="ARBA" id="ARBA00023015"/>
    </source>
</evidence>
<dbReference type="GO" id="GO:0005829">
    <property type="term" value="C:cytosol"/>
    <property type="evidence" value="ECO:0007669"/>
    <property type="project" value="TreeGrafter"/>
</dbReference>
<dbReference type="InterPro" id="IPR000595">
    <property type="entry name" value="cNMP-bd_dom"/>
</dbReference>
<reference evidence="6 8" key="2">
    <citation type="submission" date="2016-10" db="EMBL/GenBank/DDBJ databases">
        <authorList>
            <person name="Varghese N."/>
            <person name="Submissions S."/>
        </authorList>
    </citation>
    <scope>NUCLEOTIDE SEQUENCE [LARGE SCALE GENOMIC DNA]</scope>
    <source>
        <strain evidence="6 8">DSM 6083</strain>
    </source>
</reference>
<sequence>MQNTDTAARSQPVNLNKCHNCALRRSCLPSGLQDAAMLALEGIIKHNRRLLRNEHLYHAGEPMQQIYAVRSGAFKTYLFGADGSELITGFVMPGQLLGLDALSDRYFPSHAVALETSVVCLIPLPQLELLAGTDAHLRMTLLRSLSRELQGEKEHLGSNRETAGPRLLAFLLEMSARQSRRGLSPAYLNLPMTRAEIGNYLGLTTETISRLFTRYRQLGLLECTGREVHLLDLDALHQQLQYRPRRLQNWPADSASLAS</sequence>
<name>A0A8D4C6F5_9GAMM</name>
<dbReference type="AlphaFoldDB" id="A0A8D4C6F5"/>
<dbReference type="PANTHER" id="PTHR24567:SF75">
    <property type="entry name" value="FUMARATE AND NITRATE REDUCTION REGULATORY PROTEIN"/>
    <property type="match status" value="1"/>
</dbReference>
<evidence type="ECO:0000259" key="4">
    <source>
        <dbReference type="PROSITE" id="PS51063"/>
    </source>
</evidence>